<feature type="region of interest" description="Disordered" evidence="16">
    <location>
        <begin position="2150"/>
        <end position="2177"/>
    </location>
</feature>
<organism evidence="21 22">
    <name type="scientific">Rhizoctonia solani</name>
    <dbReference type="NCBI Taxonomy" id="456999"/>
    <lineage>
        <taxon>Eukaryota</taxon>
        <taxon>Fungi</taxon>
        <taxon>Dikarya</taxon>
        <taxon>Basidiomycota</taxon>
        <taxon>Agaricomycotina</taxon>
        <taxon>Agaricomycetes</taxon>
        <taxon>Cantharellales</taxon>
        <taxon>Ceratobasidiaceae</taxon>
        <taxon>Rhizoctonia</taxon>
    </lineage>
</organism>
<evidence type="ECO:0000259" key="18">
    <source>
        <dbReference type="PROSITE" id="PS50004"/>
    </source>
</evidence>
<evidence type="ECO:0000256" key="8">
    <source>
        <dbReference type="ARBA" id="ARBA00022824"/>
    </source>
</evidence>
<sequence length="2177" mass="239960">MSEHQSQSNVIKQLALALNRIRATPPRIISSPPTQPRRASVSLIIHVRPPAHLLDRADLLPPTPPTLNDFFRLDWVNHPDSVAELLYIRREGRDGKGADSHVAFPGGRSEEGDEGALYTAMRQTWEEIGLDLADNEWTCVGQLDDREITTSLGKRLLMILSPFVFLHLSPHPPHIDIQEDSQTTVHAIPIGILPPFNKNPKTTFVEVDIASRLAPRNSFARVFVRSLIGNMKFGAVLLPPRTAIAESPSSLTQKQDLKLWGLTLGMTLDLVQNMLEKMNARPLAPTAASAVFLGEGAASMTSIFPRFSIPDVNLWIWVFGKRYRDVIRAWEASMSQSGTNDRRINWSGSALNAFYGAVRRALVVVIILRALGLLGALAGLAWWLLRESKQRPDREQYTSQAMSNTVKITVSQADIAKMIDLALLQPNMTDEEIRAGLETAKKFKTATACIKPYSIPMAKEVLGDSGVLICPVIGFPHGNSATKVKVFEASEAVKAGGHEIDMVINVGKALSGEWEYVEDEIKQINDAVVGGGSILKVIFENDYLKDEHIIKLCEICTKIGVAFVKTSTGYGFKKQSNGMYSYDGATIPHLALMRKHCPPSVQIKAAGGVKTLDDLLRVRAMGITRVGASAAPAIIAEAGKRGIGETPVEVEVDLGGLDKVRDNVTNVCEQKGNGYGNARDGRKERHMLCLLSKPRSPIAQDMAGASARAQALAQAEINGINHEDASKGAVPHTFDPNMTPAEKAAAAGKGRDELKSIGAQERKEEARELPVDTGEGPNPAPTITIEDVDKATKEVLEESNTLNGQPMPGMIPEGAAPPIPDWYKVGWRAQAGIDDPTPSEEERDKGVLEQWLSEMYYGDWYHNAGVIFFAIAMSHYMTLFRMGWGWLFVLLAFCATYYKTSIERFRRRARDDIQRELVKSRLETDHESANWMNNFMDRFWLIYEPVLSASIVAAVDQVLSASTPAFLDSLRLTEFTLGTKAPRIDKVYTSHRTENDVVQMVWGFSFTPNDLMDITYREAQAKVNPKVVLEVRVGKGLATAGMPILVEDMSFSGTMRVKLKLMTAFPHVQTVELSFLEPPKFDYVLKPIGGDKFGFDISNIPGLSSFIRDTVHWVLQPMMYDPNVFTLNLEQLLSGAPLDAAIGVLQVTIFDARGLKGAKIGGGTPDPYVSLTINNRSEMARTRYKQSTYNPHWGEVKFLVINSLTETLNFSILDHNDHRKDTDLGSASFELSALTEDGTQEGLVRKVLKDGKERGEIKFDIAFFPVLKPQTLDGGKVQPLPETKVGIVRLVIHQAKELDSSRSMSGDLNPFAKLLIRHREIHKTSVMKHTLGPVWESPKEFLVTDKSSTVVTIKVIDDRDFLKDPMVGYMNIRLKDLLAAREKQQDWFPLSGCKSGKIRISADWKPLNMAGSMQGAGSYSPPIGIVRLWIKRAKDVKNVEATLGGKSDPYVRVMLNAVTMARTEVKNNNLNPEWDQIVYVPVHSLRETLYLECMDYQHLTKDRSLGFVELPVAGLAQQTDDERLPYAGTGKRDVADPIRLDKGQFKGELHYTAEFIPALALQGISFEGVDDIQRAIDRAKGAHEDEEGFASGDESSMSSSDEEIQRVPHHITVNSKGHRVSSHKRVKSADTVRTGQTAATDTEESELEDETPAEEHKGGVQMSTEELLNQQSGILVFNIMEGHIAKKARLEVLLDDGYWPVFGSEKARSVQAHWDQVGEGFIKELDFGRVWLRLNENDEGEKEDIIAELKISAKQFLEEALATTFKLTDQDGKNTSTVKIQAKYVPVEIKLDPRESINNMGVLTVELVDGREIPAADRSGKSDPFVVFSLNGSKVFKSQTKKKTLAPEWNEKFDVSIPSRVGADFSLEVFDWNQVEAAKSLGAGNIELADLVPFESTIRHIPLSSAKHGDKGFIQIQMLFRPEIIAKARTKTSTFSTAGRAMTQVGGVPLGAGRAVGRKIGGLFGRDKDSSEELPEVPPLPQVVEDVPAANGNGATNGSVGSAAGMAIKPPASPTPGPGTLKVTLHRAKDLVGIEEGDVAKPFVILKIGEKDHKSKHVKSNTPEWNETFIFPNASTDIRTLNVTILDRKTFGKDPILAEGTVDIWRYIQPLFTPPILSAEVTAQLNDNSGELQLRLEFEPAQNTLTRTISTSGGSSLAASQKVASPSRFSLGRRPFD</sequence>
<feature type="region of interest" description="Disordered" evidence="16">
    <location>
        <begin position="1580"/>
        <end position="1661"/>
    </location>
</feature>
<dbReference type="SUPFAM" id="SSF55811">
    <property type="entry name" value="Nudix"/>
    <property type="match status" value="1"/>
</dbReference>
<dbReference type="InterPro" id="IPR028581">
    <property type="entry name" value="DeoC_typeI"/>
</dbReference>
<feature type="region of interest" description="Disordered" evidence="16">
    <location>
        <begin position="757"/>
        <end position="783"/>
    </location>
</feature>
<dbReference type="InterPro" id="IPR013785">
    <property type="entry name" value="Aldolase_TIM"/>
</dbReference>
<evidence type="ECO:0000256" key="10">
    <source>
        <dbReference type="ARBA" id="ARBA00023055"/>
    </source>
</evidence>
<dbReference type="InterPro" id="IPR037762">
    <property type="entry name" value="C2C_Tricalbin"/>
</dbReference>
<dbReference type="NCBIfam" id="TIGR00126">
    <property type="entry name" value="deoC"/>
    <property type="match status" value="1"/>
</dbReference>
<keyword evidence="7" id="KW-0677">Repeat</keyword>
<dbReference type="InterPro" id="IPR037765">
    <property type="entry name" value="C2B_Tricalbin"/>
</dbReference>
<evidence type="ECO:0000256" key="4">
    <source>
        <dbReference type="ARBA" id="ARBA00022448"/>
    </source>
</evidence>
<dbReference type="InterPro" id="IPR031468">
    <property type="entry name" value="SMP_LBD"/>
</dbReference>
<dbReference type="InterPro" id="IPR002915">
    <property type="entry name" value="DeoC/FbaB/LacD_aldolase"/>
</dbReference>
<evidence type="ECO:0000256" key="2">
    <source>
        <dbReference type="ARBA" id="ARBA00010936"/>
    </source>
</evidence>
<dbReference type="CDD" id="cd00030">
    <property type="entry name" value="C2"/>
    <property type="match status" value="1"/>
</dbReference>
<dbReference type="GO" id="GO:0008289">
    <property type="term" value="F:lipid binding"/>
    <property type="evidence" value="ECO:0007669"/>
    <property type="project" value="UniProtKB-KW"/>
</dbReference>
<evidence type="ECO:0000256" key="16">
    <source>
        <dbReference type="SAM" id="MobiDB-lite"/>
    </source>
</evidence>
<keyword evidence="13" id="KW-0456">Lyase</keyword>
<dbReference type="InterPro" id="IPR037756">
    <property type="entry name" value="C2D_Tricalbin"/>
</dbReference>
<dbReference type="Pfam" id="PF01791">
    <property type="entry name" value="DeoC"/>
    <property type="match status" value="1"/>
</dbReference>
<evidence type="ECO:0000256" key="9">
    <source>
        <dbReference type="ARBA" id="ARBA00022989"/>
    </source>
</evidence>
<feature type="domain" description="SMP-LTD" evidence="20">
    <location>
        <begin position="925"/>
        <end position="1130"/>
    </location>
</feature>
<dbReference type="PROSITE" id="PS50004">
    <property type="entry name" value="C2"/>
    <property type="match status" value="5"/>
</dbReference>
<feature type="domain" description="C2" evidence="18">
    <location>
        <begin position="2002"/>
        <end position="2117"/>
    </location>
</feature>
<evidence type="ECO:0000259" key="20">
    <source>
        <dbReference type="PROSITE" id="PS51847"/>
    </source>
</evidence>
<dbReference type="CDD" id="cd04040">
    <property type="entry name" value="C2D_Tricalbin-like"/>
    <property type="match status" value="1"/>
</dbReference>
<evidence type="ECO:0000256" key="11">
    <source>
        <dbReference type="ARBA" id="ARBA00023121"/>
    </source>
</evidence>
<dbReference type="SMART" id="SM00239">
    <property type="entry name" value="C2"/>
    <property type="match status" value="5"/>
</dbReference>
<dbReference type="PANTHER" id="PTHR46980:SF2">
    <property type="entry name" value="TRICALBIN-1-RELATED"/>
    <property type="match status" value="1"/>
</dbReference>
<dbReference type="PROSITE" id="PS51847">
    <property type="entry name" value="SMP"/>
    <property type="match status" value="1"/>
</dbReference>
<evidence type="ECO:0000256" key="13">
    <source>
        <dbReference type="ARBA" id="ARBA00023239"/>
    </source>
</evidence>
<dbReference type="SMART" id="SM01133">
    <property type="entry name" value="DeoC"/>
    <property type="match status" value="1"/>
</dbReference>
<dbReference type="GO" id="GO:0061817">
    <property type="term" value="P:endoplasmic reticulum-plasma membrane tethering"/>
    <property type="evidence" value="ECO:0007669"/>
    <property type="project" value="InterPro"/>
</dbReference>
<protein>
    <recommendedName>
        <fullName evidence="3">deoxyribose-phosphate aldolase</fullName>
        <ecNumber evidence="3">4.1.2.4</ecNumber>
    </recommendedName>
    <alternativeName>
        <fullName evidence="14">2-deoxy-D-ribose 5-phosphate aldolase</fullName>
    </alternativeName>
</protein>
<dbReference type="InterPro" id="IPR000086">
    <property type="entry name" value="NUDIX_hydrolase_dom"/>
</dbReference>
<feature type="compositionally biased region" description="Polar residues" evidence="16">
    <location>
        <begin position="2150"/>
        <end position="2168"/>
    </location>
</feature>
<evidence type="ECO:0000256" key="6">
    <source>
        <dbReference type="ARBA" id="ARBA00022692"/>
    </source>
</evidence>
<dbReference type="GO" id="GO:0009264">
    <property type="term" value="P:deoxyribonucleotide catabolic process"/>
    <property type="evidence" value="ECO:0007669"/>
    <property type="project" value="InterPro"/>
</dbReference>
<dbReference type="PANTHER" id="PTHR46980">
    <property type="entry name" value="TRICALBIN-1-RELATED"/>
    <property type="match status" value="1"/>
</dbReference>
<dbReference type="InterPro" id="IPR000008">
    <property type="entry name" value="C2_dom"/>
</dbReference>
<dbReference type="UniPathway" id="UPA00002">
    <property type="reaction ID" value="UER00468"/>
</dbReference>
<dbReference type="SUPFAM" id="SSF49562">
    <property type="entry name" value="C2 domain (Calcium/lipid-binding domain, CaLB)"/>
    <property type="match status" value="5"/>
</dbReference>
<evidence type="ECO:0000256" key="7">
    <source>
        <dbReference type="ARBA" id="ARBA00022737"/>
    </source>
</evidence>
<name>A0A8H7H971_9AGAM</name>
<dbReference type="CDD" id="cd00959">
    <property type="entry name" value="DeoC"/>
    <property type="match status" value="1"/>
</dbReference>
<comment type="catalytic activity">
    <reaction evidence="15">
        <text>2-deoxy-D-ribose 5-phosphate = D-glyceraldehyde 3-phosphate + acetaldehyde</text>
        <dbReference type="Rhea" id="RHEA:12821"/>
        <dbReference type="ChEBI" id="CHEBI:15343"/>
        <dbReference type="ChEBI" id="CHEBI:59776"/>
        <dbReference type="ChEBI" id="CHEBI:62877"/>
        <dbReference type="EC" id="4.1.2.4"/>
    </reaction>
</comment>
<dbReference type="GO" id="GO:0004139">
    <property type="term" value="F:deoxyribose-phosphate aldolase activity"/>
    <property type="evidence" value="ECO:0007669"/>
    <property type="project" value="UniProtKB-EC"/>
</dbReference>
<feature type="compositionally biased region" description="Basic and acidic residues" evidence="16">
    <location>
        <begin position="757"/>
        <end position="770"/>
    </location>
</feature>
<dbReference type="EMBL" id="JACYCC010000037">
    <property type="protein sequence ID" value="KAF8679485.1"/>
    <property type="molecule type" value="Genomic_DNA"/>
</dbReference>
<comment type="similarity">
    <text evidence="2">Belongs to the DeoC/FbaB aldolase family. DeoC type 1 subfamily.</text>
</comment>
<feature type="domain" description="C2" evidence="18">
    <location>
        <begin position="1783"/>
        <end position="1905"/>
    </location>
</feature>
<accession>A0A8H7H971</accession>
<dbReference type="Gene3D" id="3.20.20.70">
    <property type="entry name" value="Aldolase class I"/>
    <property type="match status" value="1"/>
</dbReference>
<evidence type="ECO:0000256" key="14">
    <source>
        <dbReference type="ARBA" id="ARBA00032755"/>
    </source>
</evidence>
<evidence type="ECO:0000256" key="5">
    <source>
        <dbReference type="ARBA" id="ARBA00022553"/>
    </source>
</evidence>
<feature type="domain" description="C2" evidence="18">
    <location>
        <begin position="1121"/>
        <end position="1244"/>
    </location>
</feature>
<feature type="domain" description="C2" evidence="18">
    <location>
        <begin position="1394"/>
        <end position="1526"/>
    </location>
</feature>
<feature type="transmembrane region" description="Helical" evidence="17">
    <location>
        <begin position="361"/>
        <end position="385"/>
    </location>
</feature>
<dbReference type="InterPro" id="IPR015797">
    <property type="entry name" value="NUDIX_hydrolase-like_dom_sf"/>
</dbReference>
<keyword evidence="11" id="KW-0446">Lipid-binding</keyword>
<dbReference type="CDD" id="cd04052">
    <property type="entry name" value="C2B_Tricalbin-like"/>
    <property type="match status" value="1"/>
</dbReference>
<evidence type="ECO:0000256" key="12">
    <source>
        <dbReference type="ARBA" id="ARBA00023136"/>
    </source>
</evidence>
<dbReference type="InterPro" id="IPR056910">
    <property type="entry name" value="TCB1-3_C2"/>
</dbReference>
<evidence type="ECO:0000256" key="3">
    <source>
        <dbReference type="ARBA" id="ARBA00012515"/>
    </source>
</evidence>
<keyword evidence="5" id="KW-0597">Phosphoprotein</keyword>
<dbReference type="Proteomes" id="UP000650582">
    <property type="component" value="Unassembled WGS sequence"/>
</dbReference>
<gene>
    <name evidence="21" type="ORF">RHS04_04564</name>
</gene>
<feature type="transmembrane region" description="Helical" evidence="17">
    <location>
        <begin position="940"/>
        <end position="959"/>
    </location>
</feature>
<evidence type="ECO:0000313" key="22">
    <source>
        <dbReference type="Proteomes" id="UP000650582"/>
    </source>
</evidence>
<keyword evidence="4" id="KW-0813">Transport</keyword>
<dbReference type="HAMAP" id="MF_00114">
    <property type="entry name" value="DeoC_type1"/>
    <property type="match status" value="1"/>
</dbReference>
<dbReference type="GO" id="GO:0006869">
    <property type="term" value="P:lipid transport"/>
    <property type="evidence" value="ECO:0007669"/>
    <property type="project" value="UniProtKB-KW"/>
</dbReference>
<keyword evidence="9 17" id="KW-1133">Transmembrane helix</keyword>
<feature type="compositionally biased region" description="Basic residues" evidence="16">
    <location>
        <begin position="1616"/>
        <end position="1626"/>
    </location>
</feature>
<dbReference type="GO" id="GO:0005789">
    <property type="term" value="C:endoplasmic reticulum membrane"/>
    <property type="evidence" value="ECO:0007669"/>
    <property type="project" value="UniProtKB-SubCell"/>
</dbReference>
<dbReference type="GO" id="GO:0046386">
    <property type="term" value="P:deoxyribose phosphate catabolic process"/>
    <property type="evidence" value="ECO:0007669"/>
    <property type="project" value="UniProtKB-UniPathway"/>
</dbReference>
<dbReference type="CDD" id="cd21678">
    <property type="entry name" value="SMP_TCB"/>
    <property type="match status" value="1"/>
</dbReference>
<dbReference type="PROSITE" id="PS51462">
    <property type="entry name" value="NUDIX"/>
    <property type="match status" value="1"/>
</dbReference>
<reference evidence="21" key="1">
    <citation type="submission" date="2020-09" db="EMBL/GenBank/DDBJ databases">
        <title>Comparative genome analyses of four rice-infecting Rhizoctonia solani isolates reveal extensive enrichment of homogalacturonan modification genes.</title>
        <authorList>
            <person name="Lee D.-Y."/>
            <person name="Jeon J."/>
            <person name="Kim K.-T."/>
            <person name="Cheong K."/>
            <person name="Song H."/>
            <person name="Choi G."/>
            <person name="Ko J."/>
            <person name="Opiyo S.O."/>
            <person name="Zuo S."/>
            <person name="Madhav S."/>
            <person name="Lee Y.-H."/>
            <person name="Wang G.-L."/>
        </authorList>
    </citation>
    <scope>NUCLEOTIDE SEQUENCE</scope>
    <source>
        <strain evidence="21">AG1-IA YN-7</strain>
    </source>
</reference>
<keyword evidence="10" id="KW-0445">Lipid transport</keyword>
<comment type="caution">
    <text evidence="21">The sequence shown here is derived from an EMBL/GenBank/DDBJ whole genome shotgun (WGS) entry which is preliminary data.</text>
</comment>
<dbReference type="InterPro" id="IPR011343">
    <property type="entry name" value="DeoC"/>
</dbReference>
<feature type="domain" description="Nudix hydrolase" evidence="19">
    <location>
        <begin position="36"/>
        <end position="237"/>
    </location>
</feature>
<evidence type="ECO:0000256" key="17">
    <source>
        <dbReference type="SAM" id="Phobius"/>
    </source>
</evidence>
<dbReference type="Pfam" id="PF00168">
    <property type="entry name" value="C2"/>
    <property type="match status" value="5"/>
</dbReference>
<evidence type="ECO:0000256" key="1">
    <source>
        <dbReference type="ARBA" id="ARBA00004586"/>
    </source>
</evidence>
<keyword evidence="6 17" id="KW-0812">Transmembrane</keyword>
<dbReference type="InterPro" id="IPR035892">
    <property type="entry name" value="C2_domain_sf"/>
</dbReference>
<dbReference type="Pfam" id="PF24920">
    <property type="entry name" value="C2_TCB1"/>
    <property type="match status" value="1"/>
</dbReference>
<proteinExistence type="inferred from homology"/>
<evidence type="ECO:0000256" key="15">
    <source>
        <dbReference type="ARBA" id="ARBA00048791"/>
    </source>
</evidence>
<dbReference type="Gene3D" id="2.60.40.150">
    <property type="entry name" value="C2 domain"/>
    <property type="match status" value="5"/>
</dbReference>
<evidence type="ECO:0000259" key="19">
    <source>
        <dbReference type="PROSITE" id="PS51462"/>
    </source>
</evidence>
<dbReference type="Gene3D" id="3.90.79.10">
    <property type="entry name" value="Nucleoside Triphosphate Pyrophosphohydrolase"/>
    <property type="match status" value="1"/>
</dbReference>
<dbReference type="Pfam" id="PF25669">
    <property type="entry name" value="SMP_MUG190-like"/>
    <property type="match status" value="1"/>
</dbReference>
<feature type="domain" description="C2" evidence="18">
    <location>
        <begin position="1269"/>
        <end position="1388"/>
    </location>
</feature>
<comment type="subcellular location">
    <subcellularLocation>
        <location evidence="1">Endoplasmic reticulum membrane</location>
    </subcellularLocation>
</comment>
<keyword evidence="8" id="KW-0256">Endoplasmic reticulum</keyword>
<feature type="transmembrane region" description="Helical" evidence="17">
    <location>
        <begin position="883"/>
        <end position="900"/>
    </location>
</feature>
<dbReference type="SUPFAM" id="SSF51569">
    <property type="entry name" value="Aldolase"/>
    <property type="match status" value="1"/>
</dbReference>
<dbReference type="CDD" id="cd04045">
    <property type="entry name" value="C2C_Tricalbin-like"/>
    <property type="match status" value="1"/>
</dbReference>
<dbReference type="CDD" id="cd04044">
    <property type="entry name" value="C2A_Tricalbin-like"/>
    <property type="match status" value="1"/>
</dbReference>
<evidence type="ECO:0000313" key="21">
    <source>
        <dbReference type="EMBL" id="KAF8679485.1"/>
    </source>
</evidence>
<feature type="compositionally biased region" description="Acidic residues" evidence="16">
    <location>
        <begin position="1641"/>
        <end position="1652"/>
    </location>
</feature>
<dbReference type="InterPro" id="IPR052455">
    <property type="entry name" value="Tricalbin_domain"/>
</dbReference>
<dbReference type="InterPro" id="IPR037761">
    <property type="entry name" value="C2A_Tricalbin"/>
</dbReference>
<dbReference type="EC" id="4.1.2.4" evidence="3"/>
<keyword evidence="12 17" id="KW-0472">Membrane</keyword>